<proteinExistence type="predicted"/>
<name>A0A0R0AS67_9GAMM</name>
<sequence length="145" mass="15778">MTIPAILASLARRLSTEMPDVPYQLRAADGGTELVIRSPSEAVGELVIEDQDDEAMVHIGTFAHSHWGADDHECSVDARPEVIARKVFDFITALLADEIQFYGTGAAGGYGPAGKPRGWWSRRLFGATTYRWSGPVEDQSRVSAS</sequence>
<evidence type="ECO:0000313" key="1">
    <source>
        <dbReference type="EMBL" id="KRG44826.1"/>
    </source>
</evidence>
<dbReference type="EMBL" id="LLXU01000066">
    <property type="protein sequence ID" value="KRG44826.1"/>
    <property type="molecule type" value="Genomic_DNA"/>
</dbReference>
<comment type="caution">
    <text evidence="1">The sequence shown here is derived from an EMBL/GenBank/DDBJ whole genome shotgun (WGS) entry which is preliminary data.</text>
</comment>
<dbReference type="AlphaFoldDB" id="A0A0R0AS67"/>
<gene>
    <name evidence="1" type="ORF">ARC20_07945</name>
</gene>
<dbReference type="Proteomes" id="UP000051802">
    <property type="component" value="Unassembled WGS sequence"/>
</dbReference>
<organism evidence="1 2">
    <name type="scientific">Stenotrophomonas panacihumi</name>
    <dbReference type="NCBI Taxonomy" id="676599"/>
    <lineage>
        <taxon>Bacteria</taxon>
        <taxon>Pseudomonadati</taxon>
        <taxon>Pseudomonadota</taxon>
        <taxon>Gammaproteobacteria</taxon>
        <taxon>Lysobacterales</taxon>
        <taxon>Lysobacteraceae</taxon>
        <taxon>Stenotrophomonas</taxon>
    </lineage>
</organism>
<keyword evidence="2" id="KW-1185">Reference proteome</keyword>
<reference evidence="1 2" key="1">
    <citation type="submission" date="2015-10" db="EMBL/GenBank/DDBJ databases">
        <title>Genome sequencing and analysis of members of genus Stenotrophomonas.</title>
        <authorList>
            <person name="Patil P.P."/>
            <person name="Midha S."/>
            <person name="Patil P.B."/>
        </authorList>
    </citation>
    <scope>NUCLEOTIDE SEQUENCE [LARGE SCALE GENOMIC DNA]</scope>
    <source>
        <strain evidence="1 2">JCM 16536</strain>
    </source>
</reference>
<protein>
    <submittedName>
        <fullName evidence="1">Uncharacterized protein</fullName>
    </submittedName>
</protein>
<accession>A0A0R0AS67</accession>
<dbReference type="STRING" id="676599.ARC20_07945"/>
<evidence type="ECO:0000313" key="2">
    <source>
        <dbReference type="Proteomes" id="UP000051802"/>
    </source>
</evidence>
<dbReference type="RefSeq" id="WP_057646058.1">
    <property type="nucleotide sequence ID" value="NZ_LLXU01000066.1"/>
</dbReference>